<evidence type="ECO:0000256" key="1">
    <source>
        <dbReference type="SAM" id="MobiDB-lite"/>
    </source>
</evidence>
<proteinExistence type="predicted"/>
<dbReference type="AlphaFoldDB" id="A0A5R9K6M1"/>
<dbReference type="EMBL" id="VCEI01000030">
    <property type="protein sequence ID" value="TLU89431.1"/>
    <property type="molecule type" value="Genomic_DNA"/>
</dbReference>
<reference evidence="2 3" key="1">
    <citation type="submission" date="2019-05" db="EMBL/GenBank/DDBJ databases">
        <authorList>
            <person name="Qu J.-H."/>
        </authorList>
    </citation>
    <scope>NUCLEOTIDE SEQUENCE [LARGE SCALE GENOMIC DNA]</scope>
    <source>
        <strain evidence="2 3">Z12</strain>
    </source>
</reference>
<dbReference type="Proteomes" id="UP000309788">
    <property type="component" value="Unassembled WGS sequence"/>
</dbReference>
<feature type="compositionally biased region" description="Basic and acidic residues" evidence="1">
    <location>
        <begin position="19"/>
        <end position="36"/>
    </location>
</feature>
<feature type="region of interest" description="Disordered" evidence="1">
    <location>
        <begin position="1"/>
        <end position="59"/>
    </location>
</feature>
<dbReference type="OrthoDB" id="965747at2"/>
<dbReference type="RefSeq" id="WP_138283491.1">
    <property type="nucleotide sequence ID" value="NZ_BMGE01000004.1"/>
</dbReference>
<sequence length="59" mass="6731">MKEKGRFSINKRDRKSTRKSLEELRDEGSDPIDGDHVQGGWLQFGGGKIANDDKNKQQE</sequence>
<name>A0A5R9K6M1_9BACT</name>
<evidence type="ECO:0000313" key="2">
    <source>
        <dbReference type="EMBL" id="TLU89431.1"/>
    </source>
</evidence>
<protein>
    <submittedName>
        <fullName evidence="2">Uncharacterized protein</fullName>
    </submittedName>
</protein>
<organism evidence="2 3">
    <name type="scientific">Dyadobacter sediminis</name>
    <dbReference type="NCBI Taxonomy" id="1493691"/>
    <lineage>
        <taxon>Bacteria</taxon>
        <taxon>Pseudomonadati</taxon>
        <taxon>Bacteroidota</taxon>
        <taxon>Cytophagia</taxon>
        <taxon>Cytophagales</taxon>
        <taxon>Spirosomataceae</taxon>
        <taxon>Dyadobacter</taxon>
    </lineage>
</organism>
<evidence type="ECO:0000313" key="3">
    <source>
        <dbReference type="Proteomes" id="UP000309788"/>
    </source>
</evidence>
<keyword evidence="3" id="KW-1185">Reference proteome</keyword>
<accession>A0A5R9K6M1</accession>
<comment type="caution">
    <text evidence="2">The sequence shown here is derived from an EMBL/GenBank/DDBJ whole genome shotgun (WGS) entry which is preliminary data.</text>
</comment>
<feature type="compositionally biased region" description="Basic and acidic residues" evidence="1">
    <location>
        <begin position="50"/>
        <end position="59"/>
    </location>
</feature>
<gene>
    <name evidence="2" type="ORF">FEM55_22075</name>
</gene>